<evidence type="ECO:0000256" key="5">
    <source>
        <dbReference type="ARBA" id="ARBA00049880"/>
    </source>
</evidence>
<evidence type="ECO:0000256" key="1">
    <source>
        <dbReference type="ARBA" id="ARBA00022491"/>
    </source>
</evidence>
<keyword evidence="4" id="KW-0012">Acyltransferase</keyword>
<reference evidence="7 8" key="1">
    <citation type="submission" date="2018-04" db="EMBL/GenBank/DDBJ databases">
        <title>Genomic Encyclopedia of Archaeal and Bacterial Type Strains, Phase II (KMG-II): from individual species to whole genera.</title>
        <authorList>
            <person name="Goeker M."/>
        </authorList>
    </citation>
    <scope>NUCLEOTIDE SEQUENCE [LARGE SCALE GENOMIC DNA]</scope>
    <source>
        <strain evidence="7 8">DSM 18064</strain>
    </source>
</reference>
<dbReference type="InterPro" id="IPR016181">
    <property type="entry name" value="Acyl_CoA_acyltransferase"/>
</dbReference>
<dbReference type="Proteomes" id="UP000243859">
    <property type="component" value="Unassembled WGS sequence"/>
</dbReference>
<evidence type="ECO:0000256" key="2">
    <source>
        <dbReference type="ARBA" id="ARBA00022649"/>
    </source>
</evidence>
<proteinExistence type="predicted"/>
<dbReference type="InterPro" id="IPR000182">
    <property type="entry name" value="GNAT_dom"/>
</dbReference>
<dbReference type="PROSITE" id="PS51186">
    <property type="entry name" value="GNAT"/>
    <property type="match status" value="1"/>
</dbReference>
<keyword evidence="1" id="KW-0678">Repressor</keyword>
<keyword evidence="2" id="KW-1277">Toxin-antitoxin system</keyword>
<protein>
    <submittedName>
        <fullName evidence="7">Acetyltransferase (GNAT) family protein</fullName>
    </submittedName>
</protein>
<dbReference type="GO" id="GO:0016747">
    <property type="term" value="F:acyltransferase activity, transferring groups other than amino-acyl groups"/>
    <property type="evidence" value="ECO:0007669"/>
    <property type="project" value="InterPro"/>
</dbReference>
<evidence type="ECO:0000256" key="4">
    <source>
        <dbReference type="ARBA" id="ARBA00023315"/>
    </source>
</evidence>
<dbReference type="PANTHER" id="PTHR36449">
    <property type="entry name" value="ACETYLTRANSFERASE-RELATED"/>
    <property type="match status" value="1"/>
</dbReference>
<dbReference type="Gene3D" id="3.40.630.30">
    <property type="match status" value="1"/>
</dbReference>
<comment type="caution">
    <text evidence="7">The sequence shown here is derived from an EMBL/GenBank/DDBJ whole genome shotgun (WGS) entry which is preliminary data.</text>
</comment>
<accession>A0A2T5BQ35</accession>
<dbReference type="CDD" id="cd04301">
    <property type="entry name" value="NAT_SF"/>
    <property type="match status" value="1"/>
</dbReference>
<gene>
    <name evidence="7" type="ORF">C8N32_11524</name>
</gene>
<dbReference type="AlphaFoldDB" id="A0A2T5BQ35"/>
<evidence type="ECO:0000256" key="3">
    <source>
        <dbReference type="ARBA" id="ARBA00022679"/>
    </source>
</evidence>
<evidence type="ECO:0000259" key="6">
    <source>
        <dbReference type="PROSITE" id="PS51186"/>
    </source>
</evidence>
<evidence type="ECO:0000313" key="8">
    <source>
        <dbReference type="Proteomes" id="UP000243859"/>
    </source>
</evidence>
<dbReference type="SUPFAM" id="SSF55729">
    <property type="entry name" value="Acyl-CoA N-acyltransferases (Nat)"/>
    <property type="match status" value="1"/>
</dbReference>
<keyword evidence="8" id="KW-1185">Reference proteome</keyword>
<organism evidence="7 8">
    <name type="scientific">Rhodovulum imhoffii</name>
    <dbReference type="NCBI Taxonomy" id="365340"/>
    <lineage>
        <taxon>Bacteria</taxon>
        <taxon>Pseudomonadati</taxon>
        <taxon>Pseudomonadota</taxon>
        <taxon>Alphaproteobacteria</taxon>
        <taxon>Rhodobacterales</taxon>
        <taxon>Paracoccaceae</taxon>
        <taxon>Rhodovulum</taxon>
    </lineage>
</organism>
<keyword evidence="3 7" id="KW-0808">Transferase</keyword>
<comment type="catalytic activity">
    <reaction evidence="5">
        <text>glycyl-tRNA(Gly) + acetyl-CoA = N-acetylglycyl-tRNA(Gly) + CoA + H(+)</text>
        <dbReference type="Rhea" id="RHEA:81867"/>
        <dbReference type="Rhea" id="RHEA-COMP:9683"/>
        <dbReference type="Rhea" id="RHEA-COMP:19766"/>
        <dbReference type="ChEBI" id="CHEBI:15378"/>
        <dbReference type="ChEBI" id="CHEBI:57287"/>
        <dbReference type="ChEBI" id="CHEBI:57288"/>
        <dbReference type="ChEBI" id="CHEBI:78522"/>
        <dbReference type="ChEBI" id="CHEBI:232036"/>
    </reaction>
</comment>
<sequence>MPTETADRTGAETPALTIAKFDKALHDRSAFSCGFGPIDNFLKSSLSDQIKTGMVAAWIATAGDDPAVLGFYTLGAMAVRADLGPKKWQRACVPDIPVIYIRAVAVREDMQGKGLGTALVVDAMRRSLQITEEMGAAAIVLDVLKDDHFKRRWSFYEELGFQPLGDPENPERVFIPMANVRATLG</sequence>
<dbReference type="OrthoDB" id="9793394at2"/>
<dbReference type="Pfam" id="PF00583">
    <property type="entry name" value="Acetyltransf_1"/>
    <property type="match status" value="1"/>
</dbReference>
<dbReference type="RefSeq" id="WP_107893099.1">
    <property type="nucleotide sequence ID" value="NZ_NHSI01000003.1"/>
</dbReference>
<dbReference type="PANTHER" id="PTHR36449:SF1">
    <property type="entry name" value="ACETYLTRANSFERASE"/>
    <property type="match status" value="1"/>
</dbReference>
<evidence type="ECO:0000313" key="7">
    <source>
        <dbReference type="EMBL" id="PTN01234.1"/>
    </source>
</evidence>
<dbReference type="EMBL" id="QAAA01000015">
    <property type="protein sequence ID" value="PTN01234.1"/>
    <property type="molecule type" value="Genomic_DNA"/>
</dbReference>
<name>A0A2T5BQ35_9RHOB</name>
<feature type="domain" description="N-acetyltransferase" evidence="6">
    <location>
        <begin position="25"/>
        <end position="182"/>
    </location>
</feature>